<accession>A0A1D7Y5D6</accession>
<protein>
    <submittedName>
        <fullName evidence="1">Uncharacterized protein</fullName>
    </submittedName>
</protein>
<name>A0A1D7Y5D6_9ACTN</name>
<dbReference type="EMBL" id="CP017248">
    <property type="protein sequence ID" value="AOR30764.1"/>
    <property type="molecule type" value="Genomic_DNA"/>
</dbReference>
<evidence type="ECO:0000313" key="2">
    <source>
        <dbReference type="Proteomes" id="UP000094960"/>
    </source>
</evidence>
<evidence type="ECO:0000313" key="1">
    <source>
        <dbReference type="EMBL" id="AOR30764.1"/>
    </source>
</evidence>
<dbReference type="Proteomes" id="UP000094960">
    <property type="component" value="Chromosome"/>
</dbReference>
<organism evidence="1 2">
    <name type="scientific">Streptomyces fodineus</name>
    <dbReference type="NCBI Taxonomy" id="1904616"/>
    <lineage>
        <taxon>Bacteria</taxon>
        <taxon>Bacillati</taxon>
        <taxon>Actinomycetota</taxon>
        <taxon>Actinomycetes</taxon>
        <taxon>Kitasatosporales</taxon>
        <taxon>Streptomycetaceae</taxon>
        <taxon>Streptomyces</taxon>
    </lineage>
</organism>
<dbReference type="KEGG" id="spun:BFF78_06620"/>
<gene>
    <name evidence="1" type="ORF">BFF78_06620</name>
</gene>
<proteinExistence type="predicted"/>
<dbReference type="AlphaFoldDB" id="A0A1D7Y5D6"/>
<sequence length="77" mass="7634">MKELVVGIDGPVGVMSFPGAPSVAAPAALGVARTSAGSGLARLPRPGPPWELLEAGTYGTPADRYGYGGPNASPTRA</sequence>
<reference evidence="2" key="1">
    <citation type="submission" date="2016-09" db="EMBL/GenBank/DDBJ databases">
        <title>Streptomyces puniciscabiei strain:TW1S1 Genome sequencing and assembly.</title>
        <authorList>
            <person name="Kim M.-K."/>
            <person name="Kim S.B."/>
        </authorList>
    </citation>
    <scope>NUCLEOTIDE SEQUENCE [LARGE SCALE GENOMIC DNA]</scope>
    <source>
        <strain evidence="2">TW1S1</strain>
    </source>
</reference>
<keyword evidence="2" id="KW-1185">Reference proteome</keyword>